<organism evidence="3 4">
    <name type="scientific">Streptomyces radiopugnans</name>
    <dbReference type="NCBI Taxonomy" id="403935"/>
    <lineage>
        <taxon>Bacteria</taxon>
        <taxon>Bacillati</taxon>
        <taxon>Actinomycetota</taxon>
        <taxon>Actinomycetes</taxon>
        <taxon>Kitasatosporales</taxon>
        <taxon>Streptomycetaceae</taxon>
        <taxon>Streptomyces</taxon>
    </lineage>
</organism>
<gene>
    <name evidence="3" type="ORF">SAMN05216481_108167</name>
</gene>
<feature type="chain" id="PRO_5011452003" description="PknH-like extracellular domain-containing protein" evidence="2">
    <location>
        <begin position="25"/>
        <end position="273"/>
    </location>
</feature>
<keyword evidence="4" id="KW-1185">Reference proteome</keyword>
<feature type="region of interest" description="Disordered" evidence="1">
    <location>
        <begin position="71"/>
        <end position="96"/>
    </location>
</feature>
<feature type="region of interest" description="Disordered" evidence="1">
    <location>
        <begin position="117"/>
        <end position="142"/>
    </location>
</feature>
<feature type="region of interest" description="Disordered" evidence="1">
    <location>
        <begin position="28"/>
        <end position="56"/>
    </location>
</feature>
<dbReference type="PROSITE" id="PS51257">
    <property type="entry name" value="PROKAR_LIPOPROTEIN"/>
    <property type="match status" value="1"/>
</dbReference>
<proteinExistence type="predicted"/>
<evidence type="ECO:0000256" key="1">
    <source>
        <dbReference type="SAM" id="MobiDB-lite"/>
    </source>
</evidence>
<keyword evidence="2" id="KW-0732">Signal</keyword>
<evidence type="ECO:0000256" key="2">
    <source>
        <dbReference type="SAM" id="SignalP"/>
    </source>
</evidence>
<evidence type="ECO:0000313" key="3">
    <source>
        <dbReference type="EMBL" id="SEQ46730.1"/>
    </source>
</evidence>
<evidence type="ECO:0000313" key="4">
    <source>
        <dbReference type="Proteomes" id="UP000199055"/>
    </source>
</evidence>
<reference evidence="3 4" key="1">
    <citation type="submission" date="2016-10" db="EMBL/GenBank/DDBJ databases">
        <authorList>
            <person name="de Groot N.N."/>
        </authorList>
    </citation>
    <scope>NUCLEOTIDE SEQUENCE [LARGE SCALE GENOMIC DNA]</scope>
    <source>
        <strain evidence="3 4">CGMCC 4.3519</strain>
    </source>
</reference>
<dbReference type="RefSeq" id="WP_093660248.1">
    <property type="nucleotide sequence ID" value="NZ_FOET01000008.1"/>
</dbReference>
<feature type="signal peptide" evidence="2">
    <location>
        <begin position="1"/>
        <end position="24"/>
    </location>
</feature>
<feature type="compositionally biased region" description="Basic and acidic residues" evidence="1">
    <location>
        <begin position="34"/>
        <end position="44"/>
    </location>
</feature>
<dbReference type="Proteomes" id="UP000199055">
    <property type="component" value="Unassembled WGS sequence"/>
</dbReference>
<feature type="compositionally biased region" description="Low complexity" evidence="1">
    <location>
        <begin position="45"/>
        <end position="55"/>
    </location>
</feature>
<name>A0A1H9G9J6_9ACTN</name>
<dbReference type="EMBL" id="FOET01000008">
    <property type="protein sequence ID" value="SEQ46730.1"/>
    <property type="molecule type" value="Genomic_DNA"/>
</dbReference>
<accession>A0A1H9G9J6</accession>
<dbReference type="STRING" id="403935.SAMN05216481_108167"/>
<dbReference type="AlphaFoldDB" id="A0A1H9G9J6"/>
<protein>
    <recommendedName>
        <fullName evidence="5">PknH-like extracellular domain-containing protein</fullName>
    </recommendedName>
</protein>
<sequence>MRSTAVRRTALAASAACLALLATACGGSDSGGGDGEKGKADKAGKSASSGPAAGARTSAELEKLILADGDVEGHKVDELGPGDSVSAKEVSSDNDECTPLAHAQLGVPVGDPAATARRIVTQEPEKPADSGTEGSEELTEEDLENFEDAIQGALDATTTMVTLASYEDGGAEKTLADLRTAAESCSGGFTGGVKGDEQKVTGVKEEKVASGEEAAAWTVTSEQDGEKVPFKLAVVRQGATLAVFSSFNIAAAGSGEDFDLPAAVIEAQAEKLA</sequence>
<evidence type="ECO:0008006" key="5">
    <source>
        <dbReference type="Google" id="ProtNLM"/>
    </source>
</evidence>